<evidence type="ECO:0000256" key="6">
    <source>
        <dbReference type="PROSITE-ProRule" id="PRU00808"/>
    </source>
</evidence>
<dbReference type="GeneID" id="43582447"/>
<keyword evidence="10" id="KW-1185">Reference proteome</keyword>
<gene>
    <name evidence="9" type="ORF">SAPINGB_P003631</name>
</gene>
<dbReference type="Pfam" id="PF10584">
    <property type="entry name" value="Proteasome_A_N"/>
    <property type="match status" value="1"/>
</dbReference>
<evidence type="ECO:0000256" key="5">
    <source>
        <dbReference type="ARBA" id="ARBA00026071"/>
    </source>
</evidence>
<dbReference type="InterPro" id="IPR000426">
    <property type="entry name" value="Proteasome_asu_N"/>
</dbReference>
<evidence type="ECO:0000256" key="1">
    <source>
        <dbReference type="ARBA" id="ARBA00003542"/>
    </source>
</evidence>
<dbReference type="OrthoDB" id="431557at2759"/>
<dbReference type="InterPro" id="IPR016050">
    <property type="entry name" value="Proteasome_bsu_CS"/>
</dbReference>
<dbReference type="PROSITE" id="PS51475">
    <property type="entry name" value="PROTEASOME_ALPHA_2"/>
    <property type="match status" value="1"/>
</dbReference>
<dbReference type="PROSITE" id="PS00854">
    <property type="entry name" value="PROTEASOME_BETA_1"/>
    <property type="match status" value="1"/>
</dbReference>
<evidence type="ECO:0000259" key="8">
    <source>
        <dbReference type="PROSITE" id="PS00388"/>
    </source>
</evidence>
<dbReference type="GO" id="GO:0005634">
    <property type="term" value="C:nucleus"/>
    <property type="evidence" value="ECO:0007669"/>
    <property type="project" value="UniProtKB-SubCell"/>
</dbReference>
<keyword evidence="3 6" id="KW-0647">Proteasome</keyword>
<dbReference type="GO" id="GO:0019773">
    <property type="term" value="C:proteasome core complex, alpha-subunit complex"/>
    <property type="evidence" value="ECO:0007669"/>
    <property type="project" value="UniProtKB-UniRule"/>
</dbReference>
<feature type="domain" description="Proteasome alpha-type subunits" evidence="8">
    <location>
        <begin position="6"/>
        <end position="28"/>
    </location>
</feature>
<evidence type="ECO:0000256" key="3">
    <source>
        <dbReference type="ARBA" id="ARBA00022942"/>
    </source>
</evidence>
<dbReference type="GO" id="GO:0043161">
    <property type="term" value="P:proteasome-mediated ubiquitin-dependent protein catabolic process"/>
    <property type="evidence" value="ECO:0007669"/>
    <property type="project" value="UniProtKB-ARBA"/>
</dbReference>
<comment type="subcellular location">
    <subcellularLocation>
        <location evidence="7">Cytoplasm</location>
    </subcellularLocation>
    <subcellularLocation>
        <location evidence="7">Nucleus</location>
    </subcellularLocation>
</comment>
<evidence type="ECO:0000313" key="9">
    <source>
        <dbReference type="EMBL" id="VVT53551.1"/>
    </source>
</evidence>
<comment type="similarity">
    <text evidence="6 7">Belongs to the peptidase T1A family.</text>
</comment>
<keyword evidence="2 7" id="KW-0963">Cytoplasm</keyword>
<name>A0A5E8BR78_9ASCO</name>
<dbReference type="NCBIfam" id="NF003075">
    <property type="entry name" value="PRK03996.1"/>
    <property type="match status" value="1"/>
</dbReference>
<dbReference type="InterPro" id="IPR023332">
    <property type="entry name" value="Proteasome_alpha-type"/>
</dbReference>
<dbReference type="GO" id="GO:0010499">
    <property type="term" value="P:proteasomal ubiquitin-independent protein catabolic process"/>
    <property type="evidence" value="ECO:0007669"/>
    <property type="project" value="UniProtKB-ARBA"/>
</dbReference>
<dbReference type="InterPro" id="IPR029055">
    <property type="entry name" value="Ntn_hydrolases_N"/>
</dbReference>
<protein>
    <recommendedName>
        <fullName evidence="7">Proteasome subunit alpha type</fullName>
    </recommendedName>
</protein>
<reference evidence="9 10" key="1">
    <citation type="submission" date="2019-09" db="EMBL/GenBank/DDBJ databases">
        <authorList>
            <person name="Brejova B."/>
        </authorList>
    </citation>
    <scope>NUCLEOTIDE SEQUENCE [LARGE SCALE GENOMIC DNA]</scope>
</reference>
<dbReference type="PROSITE" id="PS00388">
    <property type="entry name" value="PROTEASOME_ALPHA_1"/>
    <property type="match status" value="1"/>
</dbReference>
<dbReference type="SMART" id="SM00948">
    <property type="entry name" value="Proteasome_A_N"/>
    <property type="match status" value="1"/>
</dbReference>
<sequence length="253" mass="28088">MGSRRYDSRTTIFSPEGRLYQVEYAQEAISHAGTAIGILARDGIVLAAENKVASKLLEQDISAEKMYTLNDHMVCSVAGITSDASILIQYARQFAQSYLRTYNENVPCEQLVRRLSDTKQAYTQHGGLRPYGVSFLYAGWDEVNGYQLFMSNPSGNYSGWKAASIGNNNSTAQTVLKQEYKEDLSLKEAVDLAIKVLSKTMDSSTLSSEKIEFATLGKSSHDPEKIVHKIWTPVEIDALLEELGLAKPKEDDE</sequence>
<evidence type="ECO:0000313" key="10">
    <source>
        <dbReference type="Proteomes" id="UP000398389"/>
    </source>
</evidence>
<comment type="function">
    <text evidence="1">The proteasome degrades poly-ubiquitinated proteins in the cytoplasm and in the nucleus. It is essential for the regulated turnover of proteins and for the removal of misfolded proteins. The proteasome is a multicatalytic proteinase complex that is characterized by its ability to cleave peptides with Arg, Phe, Tyr, Leu, and Glu adjacent to the leaving group at neutral or slightly basic pH. It has an ATP-dependent proteolytic activity.</text>
</comment>
<evidence type="ECO:0000256" key="7">
    <source>
        <dbReference type="RuleBase" id="RU000551"/>
    </source>
</evidence>
<dbReference type="CDD" id="cd03752">
    <property type="entry name" value="proteasome_alpha_type_4"/>
    <property type="match status" value="1"/>
</dbReference>
<evidence type="ECO:0000256" key="2">
    <source>
        <dbReference type="ARBA" id="ARBA00022490"/>
    </source>
</evidence>
<organism evidence="9 10">
    <name type="scientific">Magnusiomyces paraingens</name>
    <dbReference type="NCBI Taxonomy" id="2606893"/>
    <lineage>
        <taxon>Eukaryota</taxon>
        <taxon>Fungi</taxon>
        <taxon>Dikarya</taxon>
        <taxon>Ascomycota</taxon>
        <taxon>Saccharomycotina</taxon>
        <taxon>Dipodascomycetes</taxon>
        <taxon>Dipodascales</taxon>
        <taxon>Dipodascaceae</taxon>
        <taxon>Magnusiomyces</taxon>
    </lineage>
</organism>
<dbReference type="PANTHER" id="PTHR11599">
    <property type="entry name" value="PROTEASOME SUBUNIT ALPHA/BETA"/>
    <property type="match status" value="1"/>
</dbReference>
<keyword evidence="4 7" id="KW-0539">Nucleus</keyword>
<dbReference type="AlphaFoldDB" id="A0A5E8BR78"/>
<dbReference type="Pfam" id="PF00227">
    <property type="entry name" value="Proteasome"/>
    <property type="match status" value="1"/>
</dbReference>
<proteinExistence type="inferred from homology"/>
<evidence type="ECO:0000256" key="4">
    <source>
        <dbReference type="ARBA" id="ARBA00023242"/>
    </source>
</evidence>
<dbReference type="Gene3D" id="3.60.20.10">
    <property type="entry name" value="Glutamine Phosphoribosylpyrophosphate, subunit 1, domain 1"/>
    <property type="match status" value="1"/>
</dbReference>
<dbReference type="FunFam" id="3.60.20.10:FF:000009">
    <property type="entry name" value="Proteasome subunit alpha type-3"/>
    <property type="match status" value="1"/>
</dbReference>
<dbReference type="SUPFAM" id="SSF56235">
    <property type="entry name" value="N-terminal nucleophile aminohydrolases (Ntn hydrolases)"/>
    <property type="match status" value="1"/>
</dbReference>
<dbReference type="GO" id="GO:0005737">
    <property type="term" value="C:cytoplasm"/>
    <property type="evidence" value="ECO:0007669"/>
    <property type="project" value="UniProtKB-SubCell"/>
</dbReference>
<dbReference type="Proteomes" id="UP000398389">
    <property type="component" value="Unassembled WGS sequence"/>
</dbReference>
<dbReference type="InterPro" id="IPR050115">
    <property type="entry name" value="Proteasome_alpha"/>
</dbReference>
<dbReference type="EMBL" id="CABVLU010000003">
    <property type="protein sequence ID" value="VVT53551.1"/>
    <property type="molecule type" value="Genomic_DNA"/>
</dbReference>
<dbReference type="InterPro" id="IPR001353">
    <property type="entry name" value="Proteasome_sua/b"/>
</dbReference>
<dbReference type="RefSeq" id="XP_031854238.1">
    <property type="nucleotide sequence ID" value="XM_031998347.1"/>
</dbReference>
<comment type="subunit">
    <text evidence="5">The 26S proteasome consists of a 20S proteasome core and two 19S regulatory subunits. The 20S proteasome core is composed of 28 subunits that are arranged in four stacked rings, resulting in a barrel-shaped structure. The two end rings are each formed by seven alpha subunits, and the two central rings are each formed by seven beta subunits. The catalytic chamber with the active sites is on the inside of the barrel.</text>
</comment>
<accession>A0A5E8BR78</accession>